<proteinExistence type="predicted"/>
<reference evidence="2" key="1">
    <citation type="journal article" date="2019" name="Int. J. Syst. Evol. Microbiol.">
        <title>The Global Catalogue of Microorganisms (GCM) 10K type strain sequencing project: providing services to taxonomists for standard genome sequencing and annotation.</title>
        <authorList>
            <consortium name="The Broad Institute Genomics Platform"/>
            <consortium name="The Broad Institute Genome Sequencing Center for Infectious Disease"/>
            <person name="Wu L."/>
            <person name="Ma J."/>
        </authorList>
    </citation>
    <scope>NUCLEOTIDE SEQUENCE [LARGE SCALE GENOMIC DNA]</scope>
    <source>
        <strain evidence="2">CCUG 36956</strain>
    </source>
</reference>
<evidence type="ECO:0000313" key="1">
    <source>
        <dbReference type="EMBL" id="MFC6014487.1"/>
    </source>
</evidence>
<protein>
    <submittedName>
        <fullName evidence="1">Type VII secretion target</fullName>
    </submittedName>
</protein>
<dbReference type="Proteomes" id="UP001596223">
    <property type="component" value="Unassembled WGS sequence"/>
</dbReference>
<dbReference type="EMBL" id="JBHSQN010000017">
    <property type="protein sequence ID" value="MFC6014487.1"/>
    <property type="molecule type" value="Genomic_DNA"/>
</dbReference>
<name>A0ABW1JZJ8_9NOCA</name>
<sequence>MEPISVDGASVSVDTTELRRHSAAVDQQRGNVDYGLAAANHIVGLDDAYGIFCLPFAAMLDDVHVSTTTLLRTLSAKMSTTVANLDVCADSYDSVDNSHARELDNATGQLGG</sequence>
<dbReference type="InterPro" id="IPR022536">
    <property type="entry name" value="EspC"/>
</dbReference>
<accession>A0ABW1JZJ8</accession>
<comment type="caution">
    <text evidence="1">The sequence shown here is derived from an EMBL/GenBank/DDBJ whole genome shotgun (WGS) entry which is preliminary data.</text>
</comment>
<keyword evidence="2" id="KW-1185">Reference proteome</keyword>
<organism evidence="1 2">
    <name type="scientific">Nocardia lasii</name>
    <dbReference type="NCBI Taxonomy" id="1616107"/>
    <lineage>
        <taxon>Bacteria</taxon>
        <taxon>Bacillati</taxon>
        <taxon>Actinomycetota</taxon>
        <taxon>Actinomycetes</taxon>
        <taxon>Mycobacteriales</taxon>
        <taxon>Nocardiaceae</taxon>
        <taxon>Nocardia</taxon>
    </lineage>
</organism>
<evidence type="ECO:0000313" key="2">
    <source>
        <dbReference type="Proteomes" id="UP001596223"/>
    </source>
</evidence>
<gene>
    <name evidence="1" type="ORF">ACFP3H_25825</name>
</gene>
<dbReference type="RefSeq" id="WP_378609828.1">
    <property type="nucleotide sequence ID" value="NZ_JBHSQN010000017.1"/>
</dbReference>
<dbReference type="Pfam" id="PF10824">
    <property type="entry name" value="T7SS_ESX_EspC"/>
    <property type="match status" value="1"/>
</dbReference>